<sequence length="231" mass="25241">MAKSDPDSNDLRQDQPECVRASARGWRVGSQYVIVTIWSCVSVTVRCPPAEPGDTELPRLASDTVLRRTTGAESSSVADSGNPGRPQGESRCPLRITSERPYSLKGVGSYRARAERVRVSPGATAPATFAFHSMGVEYLTPSEYRRYVMRFHAECSHGHVVDDAAALERKILRGRRAADHPTLALGVGPRGTARRIGPTRGVIHLSNRRTATAPSSTRRGARSPAWRRSPR</sequence>
<evidence type="ECO:0000313" key="2">
    <source>
        <dbReference type="EMBL" id="SFP72563.1"/>
    </source>
</evidence>
<evidence type="ECO:0000256" key="1">
    <source>
        <dbReference type="SAM" id="MobiDB-lite"/>
    </source>
</evidence>
<accession>A0A1I5SP82</accession>
<keyword evidence="3" id="KW-1185">Reference proteome</keyword>
<protein>
    <submittedName>
        <fullName evidence="2">Uncharacterized protein</fullName>
    </submittedName>
</protein>
<feature type="region of interest" description="Disordered" evidence="1">
    <location>
        <begin position="67"/>
        <end position="96"/>
    </location>
</feature>
<dbReference type="EMBL" id="FOXI01000006">
    <property type="protein sequence ID" value="SFP72563.1"/>
    <property type="molecule type" value="Genomic_DNA"/>
</dbReference>
<dbReference type="Proteomes" id="UP000183769">
    <property type="component" value="Unassembled WGS sequence"/>
</dbReference>
<feature type="compositionally biased region" description="Low complexity" evidence="1">
    <location>
        <begin position="208"/>
        <end position="224"/>
    </location>
</feature>
<gene>
    <name evidence="2" type="ORF">SAMN05216277_106226</name>
</gene>
<feature type="region of interest" description="Disordered" evidence="1">
    <location>
        <begin position="183"/>
        <end position="231"/>
    </location>
</feature>
<name>A0A1I5SP82_9EURY</name>
<evidence type="ECO:0000313" key="3">
    <source>
        <dbReference type="Proteomes" id="UP000183769"/>
    </source>
</evidence>
<dbReference type="AlphaFoldDB" id="A0A1I5SP82"/>
<organism evidence="2 3">
    <name type="scientific">Halolamina pelagica</name>
    <dbReference type="NCBI Taxonomy" id="699431"/>
    <lineage>
        <taxon>Archaea</taxon>
        <taxon>Methanobacteriati</taxon>
        <taxon>Methanobacteriota</taxon>
        <taxon>Stenosarchaea group</taxon>
        <taxon>Halobacteria</taxon>
        <taxon>Halobacteriales</taxon>
        <taxon>Haloferacaceae</taxon>
    </lineage>
</organism>
<reference evidence="3" key="1">
    <citation type="submission" date="2016-10" db="EMBL/GenBank/DDBJ databases">
        <authorList>
            <person name="Varghese N."/>
            <person name="Submissions S."/>
        </authorList>
    </citation>
    <scope>NUCLEOTIDE SEQUENCE [LARGE SCALE GENOMIC DNA]</scope>
    <source>
        <strain evidence="3">CGMCC 1.10329</strain>
    </source>
</reference>
<proteinExistence type="predicted"/>